<evidence type="ECO:0000313" key="2">
    <source>
        <dbReference type="EMBL" id="CAJ0595207.1"/>
    </source>
</evidence>
<name>A0AA36M2T0_CYLNA</name>
<protein>
    <submittedName>
        <fullName evidence="2">Uncharacterized protein</fullName>
    </submittedName>
</protein>
<keyword evidence="3" id="KW-1185">Reference proteome</keyword>
<dbReference type="Proteomes" id="UP001176961">
    <property type="component" value="Unassembled WGS sequence"/>
</dbReference>
<comment type="caution">
    <text evidence="2">The sequence shown here is derived from an EMBL/GenBank/DDBJ whole genome shotgun (WGS) entry which is preliminary data.</text>
</comment>
<gene>
    <name evidence="2" type="ORF">CYNAS_LOCUS7190</name>
</gene>
<dbReference type="EMBL" id="CATQJL010000112">
    <property type="protein sequence ID" value="CAJ0595207.1"/>
    <property type="molecule type" value="Genomic_DNA"/>
</dbReference>
<sequence>MAPKSKSKIASLYQFWTNEQQKRPQPPASKSGNQSVEHSVTAALPFLNISRLEFTKKRERPKFTKTLDALAS</sequence>
<proteinExistence type="predicted"/>
<organism evidence="2 3">
    <name type="scientific">Cylicocyclus nassatus</name>
    <name type="common">Nematode worm</name>
    <dbReference type="NCBI Taxonomy" id="53992"/>
    <lineage>
        <taxon>Eukaryota</taxon>
        <taxon>Metazoa</taxon>
        <taxon>Ecdysozoa</taxon>
        <taxon>Nematoda</taxon>
        <taxon>Chromadorea</taxon>
        <taxon>Rhabditida</taxon>
        <taxon>Rhabditina</taxon>
        <taxon>Rhabditomorpha</taxon>
        <taxon>Strongyloidea</taxon>
        <taxon>Strongylidae</taxon>
        <taxon>Cylicocyclus</taxon>
    </lineage>
</organism>
<dbReference type="AlphaFoldDB" id="A0AA36M2T0"/>
<feature type="region of interest" description="Disordered" evidence="1">
    <location>
        <begin position="13"/>
        <end position="37"/>
    </location>
</feature>
<evidence type="ECO:0000313" key="3">
    <source>
        <dbReference type="Proteomes" id="UP001176961"/>
    </source>
</evidence>
<accession>A0AA36M2T0</accession>
<feature type="compositionally biased region" description="Polar residues" evidence="1">
    <location>
        <begin position="28"/>
        <end position="37"/>
    </location>
</feature>
<evidence type="ECO:0000256" key="1">
    <source>
        <dbReference type="SAM" id="MobiDB-lite"/>
    </source>
</evidence>
<reference evidence="2" key="1">
    <citation type="submission" date="2023-07" db="EMBL/GenBank/DDBJ databases">
        <authorList>
            <consortium name="CYATHOMIX"/>
        </authorList>
    </citation>
    <scope>NUCLEOTIDE SEQUENCE</scope>
    <source>
        <strain evidence="2">N/A</strain>
    </source>
</reference>